<comment type="caution">
    <text evidence="1">The sequence shown here is derived from an EMBL/GenBank/DDBJ whole genome shotgun (WGS) entry which is preliminary data.</text>
</comment>
<evidence type="ECO:0000313" key="1">
    <source>
        <dbReference type="EMBL" id="KAH7997867.1"/>
    </source>
</evidence>
<evidence type="ECO:0000313" key="2">
    <source>
        <dbReference type="Proteomes" id="UP000827872"/>
    </source>
</evidence>
<organism evidence="1 2">
    <name type="scientific">Sphaerodactylus townsendi</name>
    <dbReference type="NCBI Taxonomy" id="933632"/>
    <lineage>
        <taxon>Eukaryota</taxon>
        <taxon>Metazoa</taxon>
        <taxon>Chordata</taxon>
        <taxon>Craniata</taxon>
        <taxon>Vertebrata</taxon>
        <taxon>Euteleostomi</taxon>
        <taxon>Lepidosauria</taxon>
        <taxon>Squamata</taxon>
        <taxon>Bifurcata</taxon>
        <taxon>Gekkota</taxon>
        <taxon>Sphaerodactylidae</taxon>
        <taxon>Sphaerodactylus</taxon>
    </lineage>
</organism>
<name>A0ACB8EYS9_9SAUR</name>
<keyword evidence="2" id="KW-1185">Reference proteome</keyword>
<protein>
    <submittedName>
        <fullName evidence="1">Uncharacterized protein</fullName>
    </submittedName>
</protein>
<reference evidence="1" key="1">
    <citation type="submission" date="2021-08" db="EMBL/GenBank/DDBJ databases">
        <title>The first chromosome-level gecko genome reveals the dynamic sex chromosomes of Neotropical dwarf geckos (Sphaerodactylidae: Sphaerodactylus).</title>
        <authorList>
            <person name="Pinto B.J."/>
            <person name="Keating S.E."/>
            <person name="Gamble T."/>
        </authorList>
    </citation>
    <scope>NUCLEOTIDE SEQUENCE</scope>
    <source>
        <strain evidence="1">TG3544</strain>
    </source>
</reference>
<gene>
    <name evidence="1" type="ORF">K3G42_009630</name>
</gene>
<sequence length="1946" mass="206699">MLSALSRTVAEATSRTEPLATFLPREDATKNVGYELSISAMQPPFVPTEPAEIDLPTTFHLEPSKSAGQKMRMDISPSLATSPGSPDVSTLDKNMTQPQALLEDSLTPVKHGLGKSSTFLPTGSQRRLVDGGLTLQGPRTSEIPRALGLLREAQASYLVSSQQQPLSEEPVTTQQPDFASSPHGEAAGHKAVGLPRAEGPALLTPPQSHATSSQFLLSSDTLSSGTPPQSAVPGDASQGDQPRPAFLSWFAPSSQPVLSDEADKRLQESMHFALQRGNGLQVRIQPSSFKVSQIAAALGDPPSVSKGQETTPEMSVPTQEQPQLPTLIATVEGEAQGIALRTSPLGEATSPHADSTMPHGVASSHIQPLLPVTPGAARHVTQAISEILLPSTFSPLVHGLRASLRTSVLPLAESASSVSASAPVPTQPPTPGLSASVRLGTHASFHALPQRESEHLSTGTATSVPTELPARGSSASSYAGPRLSDATEPTPSTPRPAGLSTLVLSERQGRAFGVILQTEHQTFSARDRPTVAERNVPSPLETGAPAAGLNVPATAACAHPTPNLSADVSRPFYAKTQPLPTGDSTKLQPATPYGHPPGPQVPVLEGTLPTHFKSQKPCDSASSVKDSHFSVLPVYAQANLNKKEAPAEGSLPVSTEASFSIPPRARAPWVLPVHAQPLHHLPHVSAQLGTTLLAHVGTQTPNTPPSSSVQLLGNLGMQPSSTSVFVQTELWPEAVPLSAEAAAPNSKAPTPVQPSQQLPVTLVLPGTHHTTAKEGAGQSSPQSSPKAASRDSPPWPGVFAARAPQRREGRGQRSAAPSLVSPSSQTIHHKNVDLPIPSPMRLAHPFPGLGTTPMLVGAEVQDLMQDSQGYIRNLLNQSDVAVDGNLDSAVASSYLGISSSLQSFSFLIQSAENMICLQPMQNTTPPSGEPNVTGLGVPSFPGMLIPSAFLGLSHPGASHLIHMSPSSIVLVKPTFVFLPADDPEDLVLRSAEEKKEHPDRHSFTKAAVLRLVASGYGPRAESHSTSKHSTRANVLPTDGKGSSESVLGSLPEFTTGASGVTSTSLKANLFRDELRQVATPRTEPIGSRDQGEGFLSSTLDPSKSETNHRISLSVEHHGPAMLPMMAPVHQRHKMSPSTMKVLNSPPRATSLHSVMEHSASPMLARMSRSEPQLSTTPAGHVEDSHPGSMTPITSSSKNFEEPLRASSAGNMDRPLEVVKHLTPLRVALRSFLTSKVFRKHPSEIQYPPGTVSGFLTFSTVKNLTKHAAVSYAYSEAAPALPHPAETSSYFMASALANVSQSHRSSPIPLRASETPRTSTSPTPFLEYIQAHTTLSKKQLEGINLQVRSRPPVSVSSQGFTNSYFATSALKDSQALIGRGPLTSTEEQTNAKISDRETGKNVRHPETHHLEEATHFMPTMLGTDPAFLVSPKFISASASSGGNVGSTGFQKEIPKFPLTTPHPLPPSATRKDMTASPIGGTAPPLEMPHSDLQSLSEIGANDQAIFFSPLIAKEEVIQHGRWQKAGAAPPFSTSSRLHPQPTNIEGDHQDRTRLLNYGQIRDSGSFIPRSGTTFSSLGSSAVAKIPASQVTTLPSGVPSDGPVDKVPNQTSHLQSLPLDLSETTRSLHTQVLLTLEGLLDTSEGTAEGDFVLETTSTAEFAESYLHTVGEPATVVMNATKVMDITEETEKDPLAVLQQSGSNSSLLDRKVHHRRPTRSDFVLLDGFAIVSDDACGSGNYTTEMNLYRTTGRPPSRTESFLARIVLQSNCSRPTLMVQSCCVTHTAWPIGPDAACCLFSRTPLGCKYMQLHQNSNPQAASLTIQPFQLLNCSMAYLHCELSVCLSNHASCDQSCSEDRETRSQAGQPSGQSTYQTLHNLISFGPIQKAQPEFPSEAAAESELAMLCPVLLGSLAGVVILLGISVFIWFYQRHKIRMAEKLEGEGLCTP</sequence>
<dbReference type="Proteomes" id="UP000827872">
    <property type="component" value="Linkage Group LG12"/>
</dbReference>
<dbReference type="EMBL" id="CM037625">
    <property type="protein sequence ID" value="KAH7997867.1"/>
    <property type="molecule type" value="Genomic_DNA"/>
</dbReference>
<accession>A0ACB8EYS9</accession>
<proteinExistence type="predicted"/>